<sequence>MDISAAVGAVLGAFGLSGAAGLNAWLPLLVVGVAARAGWIDLGSSYGWMSSTPVLLGIAALLVIDLVGDKVPVLDSALHAVGTVIAPTSGAILFTADTSLSSHLPPVVTAVIGAVVAGSVHAGRTVARPFVTGTTAGVGNPVVSTAEDGTALVLTVLALAVPVVAFVAILLLLFLLGWIAFRAQRWLRARRRRRLEPGPRSGELPDTKRYTRRFTM</sequence>
<dbReference type="Proteomes" id="UP000431401">
    <property type="component" value="Unassembled WGS sequence"/>
</dbReference>
<comment type="caution">
    <text evidence="3">The sequence shown here is derived from an EMBL/GenBank/DDBJ whole genome shotgun (WGS) entry which is preliminary data.</text>
</comment>
<dbReference type="OrthoDB" id="161516at2"/>
<evidence type="ECO:0000256" key="1">
    <source>
        <dbReference type="SAM" id="Phobius"/>
    </source>
</evidence>
<accession>A0A7K0DTZ2</accession>
<protein>
    <recommendedName>
        <fullName evidence="2">DUF4126 domain-containing protein</fullName>
    </recommendedName>
</protein>
<evidence type="ECO:0000259" key="2">
    <source>
        <dbReference type="Pfam" id="PF13548"/>
    </source>
</evidence>
<proteinExistence type="predicted"/>
<keyword evidence="1" id="KW-1133">Transmembrane helix</keyword>
<feature type="transmembrane region" description="Helical" evidence="1">
    <location>
        <begin position="76"/>
        <end position="96"/>
    </location>
</feature>
<feature type="transmembrane region" description="Helical" evidence="1">
    <location>
        <begin position="45"/>
        <end position="64"/>
    </location>
</feature>
<reference evidence="3 4" key="1">
    <citation type="submission" date="2019-10" db="EMBL/GenBank/DDBJ databases">
        <title>Nocardia macrotermitis sp. nov. and Nocardia aurantia sp. nov., isolated from the gut of fungus growing-termite Macrotermes natalensis.</title>
        <authorList>
            <person name="Benndorf R."/>
            <person name="Schwitalla J."/>
            <person name="Martin K."/>
            <person name="De Beer W."/>
            <person name="Kaster A.-K."/>
            <person name="Vollmers J."/>
            <person name="Poulsen M."/>
            <person name="Beemelmanns C."/>
        </authorList>
    </citation>
    <scope>NUCLEOTIDE SEQUENCE [LARGE SCALE GENOMIC DNA]</scope>
    <source>
        <strain evidence="3 4">RB56</strain>
    </source>
</reference>
<dbReference type="AlphaFoldDB" id="A0A7K0DTZ2"/>
<gene>
    <name evidence="3" type="ORF">NRB56_48190</name>
</gene>
<organism evidence="3 4">
    <name type="scientific">Nocardia aurantia</name>
    <dbReference type="NCBI Taxonomy" id="2585199"/>
    <lineage>
        <taxon>Bacteria</taxon>
        <taxon>Bacillati</taxon>
        <taxon>Actinomycetota</taxon>
        <taxon>Actinomycetes</taxon>
        <taxon>Mycobacteriales</taxon>
        <taxon>Nocardiaceae</taxon>
        <taxon>Nocardia</taxon>
    </lineage>
</organism>
<dbReference type="InterPro" id="IPR025196">
    <property type="entry name" value="DUF4126"/>
</dbReference>
<feature type="domain" description="DUF4126" evidence="2">
    <location>
        <begin position="11"/>
        <end position="180"/>
    </location>
</feature>
<name>A0A7K0DTZ2_9NOCA</name>
<keyword evidence="4" id="KW-1185">Reference proteome</keyword>
<feature type="transmembrane region" description="Helical" evidence="1">
    <location>
        <begin position="151"/>
        <end position="181"/>
    </location>
</feature>
<dbReference type="Pfam" id="PF13548">
    <property type="entry name" value="DUF4126"/>
    <property type="match status" value="1"/>
</dbReference>
<keyword evidence="1" id="KW-0472">Membrane</keyword>
<dbReference type="RefSeq" id="WP_153345813.1">
    <property type="nucleotide sequence ID" value="NZ_WEGI01000010.1"/>
</dbReference>
<dbReference type="EMBL" id="WEGI01000010">
    <property type="protein sequence ID" value="MQY29229.1"/>
    <property type="molecule type" value="Genomic_DNA"/>
</dbReference>
<evidence type="ECO:0000313" key="3">
    <source>
        <dbReference type="EMBL" id="MQY29229.1"/>
    </source>
</evidence>
<evidence type="ECO:0000313" key="4">
    <source>
        <dbReference type="Proteomes" id="UP000431401"/>
    </source>
</evidence>
<keyword evidence="1" id="KW-0812">Transmembrane</keyword>